<dbReference type="InterPro" id="IPR023048">
    <property type="entry name" value="NADH:quinone_OxRdtase_FMN_depd"/>
</dbReference>
<dbReference type="AlphaFoldDB" id="A0A2V3WFH7"/>
<dbReference type="PANTHER" id="PTHR43741">
    <property type="entry name" value="FMN-DEPENDENT NADH-AZOREDUCTASE 1"/>
    <property type="match status" value="1"/>
</dbReference>
<dbReference type="SUPFAM" id="SSF52218">
    <property type="entry name" value="Flavoproteins"/>
    <property type="match status" value="1"/>
</dbReference>
<accession>A0A2V3WFH7</accession>
<keyword evidence="2 6" id="KW-0288">FMN</keyword>
<dbReference type="HAMAP" id="MF_01216">
    <property type="entry name" value="Azoreductase_type1"/>
    <property type="match status" value="1"/>
</dbReference>
<protein>
    <recommendedName>
        <fullName evidence="6">FMN dependent NADH:quinone oxidoreductase</fullName>
        <ecNumber evidence="6">1.6.5.-</ecNumber>
    </recommendedName>
    <alternativeName>
        <fullName evidence="6">Azo-dye reductase</fullName>
    </alternativeName>
    <alternativeName>
        <fullName evidence="6">FMN-dependent NADH-azo compound oxidoreductase</fullName>
    </alternativeName>
    <alternativeName>
        <fullName evidence="6">FMN-dependent NADH-azoreductase</fullName>
        <ecNumber evidence="6">1.7.1.17</ecNumber>
    </alternativeName>
</protein>
<name>A0A2V3WFH7_9BACI</name>
<dbReference type="GO" id="GO:0010181">
    <property type="term" value="F:FMN binding"/>
    <property type="evidence" value="ECO:0007669"/>
    <property type="project" value="UniProtKB-UniRule"/>
</dbReference>
<comment type="cofactor">
    <cofactor evidence="6">
        <name>FMN</name>
        <dbReference type="ChEBI" id="CHEBI:58210"/>
    </cofactor>
    <text evidence="6">Binds 1 FMN per subunit.</text>
</comment>
<comment type="caution">
    <text evidence="6">Lacks conserved residue(s) required for the propagation of feature annotation.</text>
</comment>
<evidence type="ECO:0000256" key="6">
    <source>
        <dbReference type="HAMAP-Rule" id="MF_01216"/>
    </source>
</evidence>
<comment type="function">
    <text evidence="6">Also exhibits azoreductase activity. Catalyzes the reductive cleavage of the azo bond in aromatic azo compounds to the corresponding amines.</text>
</comment>
<dbReference type="GO" id="GO:0009055">
    <property type="term" value="F:electron transfer activity"/>
    <property type="evidence" value="ECO:0007669"/>
    <property type="project" value="UniProtKB-UniRule"/>
</dbReference>
<comment type="caution">
    <text evidence="8">The sequence shown here is derived from an EMBL/GenBank/DDBJ whole genome shotgun (WGS) entry which is preliminary data.</text>
</comment>
<reference evidence="8 9" key="1">
    <citation type="submission" date="2018-05" db="EMBL/GenBank/DDBJ databases">
        <title>Genomic Encyclopedia of Type Strains, Phase IV (KMG-IV): sequencing the most valuable type-strain genomes for metagenomic binning, comparative biology and taxonomic classification.</title>
        <authorList>
            <person name="Goeker M."/>
        </authorList>
    </citation>
    <scope>NUCLEOTIDE SEQUENCE [LARGE SCALE GENOMIC DNA]</scope>
    <source>
        <strain evidence="8 9">DSM 22440</strain>
    </source>
</reference>
<keyword evidence="3 6" id="KW-0560">Oxidoreductase</keyword>
<evidence type="ECO:0000313" key="9">
    <source>
        <dbReference type="Proteomes" id="UP000247922"/>
    </source>
</evidence>
<evidence type="ECO:0000256" key="5">
    <source>
        <dbReference type="ARBA" id="ARBA00048542"/>
    </source>
</evidence>
<comment type="catalytic activity">
    <reaction evidence="5">
        <text>N,N-dimethyl-1,4-phenylenediamine + anthranilate + 2 NAD(+) = 2-(4-dimethylaminophenyl)diazenylbenzoate + 2 NADH + 2 H(+)</text>
        <dbReference type="Rhea" id="RHEA:55872"/>
        <dbReference type="ChEBI" id="CHEBI:15378"/>
        <dbReference type="ChEBI" id="CHEBI:15783"/>
        <dbReference type="ChEBI" id="CHEBI:16567"/>
        <dbReference type="ChEBI" id="CHEBI:57540"/>
        <dbReference type="ChEBI" id="CHEBI:57945"/>
        <dbReference type="ChEBI" id="CHEBI:71579"/>
        <dbReference type="EC" id="1.7.1.17"/>
    </reaction>
    <physiologicalReaction direction="right-to-left" evidence="5">
        <dbReference type="Rhea" id="RHEA:55874"/>
    </physiologicalReaction>
</comment>
<dbReference type="InterPro" id="IPR029039">
    <property type="entry name" value="Flavoprotein-like_sf"/>
</dbReference>
<comment type="catalytic activity">
    <reaction evidence="6">
        <text>2 a quinone + NADH + H(+) = 2 a 1,4-benzosemiquinone + NAD(+)</text>
        <dbReference type="Rhea" id="RHEA:65952"/>
        <dbReference type="ChEBI" id="CHEBI:15378"/>
        <dbReference type="ChEBI" id="CHEBI:57540"/>
        <dbReference type="ChEBI" id="CHEBI:57945"/>
        <dbReference type="ChEBI" id="CHEBI:132124"/>
        <dbReference type="ChEBI" id="CHEBI:134225"/>
    </reaction>
</comment>
<keyword evidence="9" id="KW-1185">Reference proteome</keyword>
<dbReference type="InterPro" id="IPR050104">
    <property type="entry name" value="FMN-dep_NADH:Q_OxRdtase_AzoR1"/>
</dbReference>
<gene>
    <name evidence="6" type="primary">azoR</name>
    <name evidence="8" type="ORF">DES38_1069</name>
</gene>
<comment type="function">
    <text evidence="6">Quinone reductase that provides resistance to thiol-specific stress caused by electrophilic quinones.</text>
</comment>
<evidence type="ECO:0000259" key="7">
    <source>
        <dbReference type="Pfam" id="PF02525"/>
    </source>
</evidence>
<feature type="domain" description="Flavodoxin-like fold" evidence="7">
    <location>
        <begin position="1"/>
        <end position="203"/>
    </location>
</feature>
<dbReference type="Gene3D" id="3.40.50.360">
    <property type="match status" value="1"/>
</dbReference>
<evidence type="ECO:0000256" key="2">
    <source>
        <dbReference type="ARBA" id="ARBA00022643"/>
    </source>
</evidence>
<evidence type="ECO:0000313" key="8">
    <source>
        <dbReference type="EMBL" id="PXW90975.1"/>
    </source>
</evidence>
<dbReference type="GO" id="GO:0016655">
    <property type="term" value="F:oxidoreductase activity, acting on NAD(P)H, quinone or similar compound as acceptor"/>
    <property type="evidence" value="ECO:0007669"/>
    <property type="project" value="InterPro"/>
</dbReference>
<proteinExistence type="inferred from homology"/>
<dbReference type="EC" id="1.7.1.17" evidence="6"/>
<dbReference type="NCBIfam" id="NF010075">
    <property type="entry name" value="PRK13556.1"/>
    <property type="match status" value="1"/>
</dbReference>
<dbReference type="OrthoDB" id="9805013at2"/>
<organism evidence="8 9">
    <name type="scientific">Streptohalobacillus salinus</name>
    <dbReference type="NCBI Taxonomy" id="621096"/>
    <lineage>
        <taxon>Bacteria</taxon>
        <taxon>Bacillati</taxon>
        <taxon>Bacillota</taxon>
        <taxon>Bacilli</taxon>
        <taxon>Bacillales</taxon>
        <taxon>Bacillaceae</taxon>
        <taxon>Streptohalobacillus</taxon>
    </lineage>
</organism>
<dbReference type="PANTHER" id="PTHR43741:SF4">
    <property type="entry name" value="FMN-DEPENDENT NADH:QUINONE OXIDOREDUCTASE"/>
    <property type="match status" value="1"/>
</dbReference>
<evidence type="ECO:0000256" key="1">
    <source>
        <dbReference type="ARBA" id="ARBA00022630"/>
    </source>
</evidence>
<dbReference type="InterPro" id="IPR003680">
    <property type="entry name" value="Flavodoxin_fold"/>
</dbReference>
<keyword evidence="1 6" id="KW-0285">Flavoprotein</keyword>
<keyword evidence="4 6" id="KW-0520">NAD</keyword>
<dbReference type="Pfam" id="PF02525">
    <property type="entry name" value="Flavodoxin_2"/>
    <property type="match status" value="1"/>
</dbReference>
<dbReference type="Proteomes" id="UP000247922">
    <property type="component" value="Unassembled WGS sequence"/>
</dbReference>
<evidence type="ECO:0000256" key="3">
    <source>
        <dbReference type="ARBA" id="ARBA00023002"/>
    </source>
</evidence>
<dbReference type="RefSeq" id="WP_110251316.1">
    <property type="nucleotide sequence ID" value="NZ_QJJR01000006.1"/>
</dbReference>
<comment type="subunit">
    <text evidence="6">Homodimer.</text>
</comment>
<evidence type="ECO:0000256" key="4">
    <source>
        <dbReference type="ARBA" id="ARBA00023027"/>
    </source>
</evidence>
<dbReference type="EMBL" id="QJJR01000006">
    <property type="protein sequence ID" value="PXW90975.1"/>
    <property type="molecule type" value="Genomic_DNA"/>
</dbReference>
<sequence length="209" mass="23791">MNLLVVKANNRPSTQATSPKMYDAFIEEVNKNDQVNVTVYDVYEEKMPYLGQEIFDAYVKLEGHEQLTEAENHLFTEQSKVRELFEAADAVAFVFPLWNLTIPAKLQTFVDYVFSAGFTFKYDTEGNMIQLMPEKKIILLNARGGVYSTPEMQPMEMAVNYMRTSFGGVMGMEIINEVIIEGHNQDPSKAEEIIAEGLEKVREAARNLK</sequence>
<comment type="similarity">
    <text evidence="6">Belongs to the azoreductase type 1 family.</text>
</comment>
<dbReference type="EC" id="1.6.5.-" evidence="6"/>
<dbReference type="GO" id="GO:0016652">
    <property type="term" value="F:oxidoreductase activity, acting on NAD(P)H as acceptor"/>
    <property type="evidence" value="ECO:0007669"/>
    <property type="project" value="UniProtKB-UniRule"/>
</dbReference>